<gene>
    <name evidence="3" type="ORF">FNW21_09880</name>
</gene>
<dbReference type="PROSITE" id="PS51904">
    <property type="entry name" value="GLYCOSYL_HYDROL_F25_2"/>
    <property type="match status" value="1"/>
</dbReference>
<dbReference type="AlphaFoldDB" id="A0A553E2M9"/>
<accession>A0A553E2M9</accession>
<reference evidence="3 4" key="1">
    <citation type="submission" date="2019-07" db="EMBL/GenBank/DDBJ databases">
        <title>Novel species of Flavobacterium.</title>
        <authorList>
            <person name="Liu Q."/>
            <person name="Xin Y.-H."/>
        </authorList>
    </citation>
    <scope>NUCLEOTIDE SEQUENCE [LARGE SCALE GENOMIC DNA]</scope>
    <source>
        <strain evidence="3 4">LB1R34</strain>
    </source>
</reference>
<dbReference type="PANTHER" id="PTHR34135:SF2">
    <property type="entry name" value="LYSOZYME"/>
    <property type="match status" value="1"/>
</dbReference>
<keyword evidence="2" id="KW-0732">Signal</keyword>
<name>A0A553E2M9_9FLAO</name>
<dbReference type="GO" id="GO:0003796">
    <property type="term" value="F:lysozyme activity"/>
    <property type="evidence" value="ECO:0007669"/>
    <property type="project" value="InterPro"/>
</dbReference>
<dbReference type="Gene3D" id="3.20.20.80">
    <property type="entry name" value="Glycosidases"/>
    <property type="match status" value="1"/>
</dbReference>
<dbReference type="GO" id="GO:0016998">
    <property type="term" value="P:cell wall macromolecule catabolic process"/>
    <property type="evidence" value="ECO:0007669"/>
    <property type="project" value="InterPro"/>
</dbReference>
<comment type="similarity">
    <text evidence="1">Belongs to the glycosyl hydrolase 25 family.</text>
</comment>
<dbReference type="Pfam" id="PF01183">
    <property type="entry name" value="Glyco_hydro_25"/>
    <property type="match status" value="1"/>
</dbReference>
<dbReference type="GO" id="GO:0016052">
    <property type="term" value="P:carbohydrate catabolic process"/>
    <property type="evidence" value="ECO:0007669"/>
    <property type="project" value="TreeGrafter"/>
</dbReference>
<dbReference type="CDD" id="cd00599">
    <property type="entry name" value="GH25_muramidase"/>
    <property type="match status" value="1"/>
</dbReference>
<keyword evidence="4" id="KW-1185">Reference proteome</keyword>
<evidence type="ECO:0000313" key="3">
    <source>
        <dbReference type="EMBL" id="TRX39235.1"/>
    </source>
</evidence>
<evidence type="ECO:0008006" key="5">
    <source>
        <dbReference type="Google" id="ProtNLM"/>
    </source>
</evidence>
<proteinExistence type="inferred from homology"/>
<dbReference type="GO" id="GO:0009253">
    <property type="term" value="P:peptidoglycan catabolic process"/>
    <property type="evidence" value="ECO:0007669"/>
    <property type="project" value="InterPro"/>
</dbReference>
<feature type="signal peptide" evidence="2">
    <location>
        <begin position="1"/>
        <end position="18"/>
    </location>
</feature>
<dbReference type="SUPFAM" id="SSF51445">
    <property type="entry name" value="(Trans)glycosidases"/>
    <property type="match status" value="1"/>
</dbReference>
<dbReference type="OrthoDB" id="9798192at2"/>
<dbReference type="Proteomes" id="UP000316371">
    <property type="component" value="Unassembled WGS sequence"/>
</dbReference>
<dbReference type="RefSeq" id="WP_144256578.1">
    <property type="nucleotide sequence ID" value="NZ_VJZT01000009.1"/>
</dbReference>
<feature type="chain" id="PRO_5022238228" description="Lysozyme" evidence="2">
    <location>
        <begin position="19"/>
        <end position="249"/>
    </location>
</feature>
<evidence type="ECO:0000256" key="1">
    <source>
        <dbReference type="ARBA" id="ARBA00010646"/>
    </source>
</evidence>
<dbReference type="InterPro" id="IPR002053">
    <property type="entry name" value="Glyco_hydro_25"/>
</dbReference>
<protein>
    <recommendedName>
        <fullName evidence="5">Lysozyme</fullName>
    </recommendedName>
</protein>
<organism evidence="3 4">
    <name type="scientific">Flavobacterium restrictum</name>
    <dbReference type="NCBI Taxonomy" id="2594428"/>
    <lineage>
        <taxon>Bacteria</taxon>
        <taxon>Pseudomonadati</taxon>
        <taxon>Bacteroidota</taxon>
        <taxon>Flavobacteriia</taxon>
        <taxon>Flavobacteriales</taxon>
        <taxon>Flavobacteriaceae</taxon>
        <taxon>Flavobacterium</taxon>
    </lineage>
</organism>
<evidence type="ECO:0000256" key="2">
    <source>
        <dbReference type="SAM" id="SignalP"/>
    </source>
</evidence>
<dbReference type="InterPro" id="IPR017853">
    <property type="entry name" value="GH"/>
</dbReference>
<dbReference type="PANTHER" id="PTHR34135">
    <property type="entry name" value="LYSOZYME"/>
    <property type="match status" value="1"/>
</dbReference>
<evidence type="ECO:0000313" key="4">
    <source>
        <dbReference type="Proteomes" id="UP000316371"/>
    </source>
</evidence>
<comment type="caution">
    <text evidence="3">The sequence shown here is derived from an EMBL/GenBank/DDBJ whole genome shotgun (WGS) entry which is preliminary data.</text>
</comment>
<sequence>MKNNILTALLLFVIPFYAQNNNFNTRPWDNKDFPIIIDPYHGNKIVFEKLITDKRVMGIIHKASEGLVADSKYVSRCKITKTNHLLFASYHLGNLVDPIKQADFYLNIIKNNLNQPMAIDIEDYELDVKNPKKPYMPLANAEKFINRIYEKTKKYPIVYVNNKVFKEINLEYNQNSVFAKCPLWYARFVITLPNLNNKVWRKVSLWQFSSEINCTKTGNCWYNIPGTDFDIDINVFNGTYQELNQFWKR</sequence>
<dbReference type="EMBL" id="VJZT01000009">
    <property type="protein sequence ID" value="TRX39235.1"/>
    <property type="molecule type" value="Genomic_DNA"/>
</dbReference>